<comment type="similarity">
    <text evidence="2">Belongs to the SPCS2 family.</text>
</comment>
<keyword evidence="5" id="KW-0256">Endoplasmic reticulum</keyword>
<name>A0A1E4SE28_9ASCO</name>
<dbReference type="RefSeq" id="XP_020062860.1">
    <property type="nucleotide sequence ID" value="XM_020211786.1"/>
</dbReference>
<evidence type="ECO:0000313" key="11">
    <source>
        <dbReference type="Proteomes" id="UP000094285"/>
    </source>
</evidence>
<evidence type="ECO:0000256" key="9">
    <source>
        <dbReference type="SAM" id="Phobius"/>
    </source>
</evidence>
<dbReference type="Proteomes" id="UP000094285">
    <property type="component" value="Unassembled WGS sequence"/>
</dbReference>
<evidence type="ECO:0000313" key="10">
    <source>
        <dbReference type="EMBL" id="ODV77738.1"/>
    </source>
</evidence>
<dbReference type="GeneID" id="30985922"/>
<dbReference type="STRING" id="984487.A0A1E4SE28"/>
<evidence type="ECO:0000256" key="8">
    <source>
        <dbReference type="ARBA" id="ARBA00045608"/>
    </source>
</evidence>
<comment type="subcellular location">
    <subcellularLocation>
        <location evidence="1">Endoplasmic reticulum membrane</location>
        <topology evidence="1">Multi-pass membrane protein</topology>
    </subcellularLocation>
</comment>
<feature type="transmembrane region" description="Helical" evidence="9">
    <location>
        <begin position="33"/>
        <end position="54"/>
    </location>
</feature>
<dbReference type="OrthoDB" id="29558at2759"/>
<evidence type="ECO:0000256" key="5">
    <source>
        <dbReference type="ARBA" id="ARBA00022824"/>
    </source>
</evidence>
<evidence type="ECO:0000256" key="2">
    <source>
        <dbReference type="ARBA" id="ARBA00007324"/>
    </source>
</evidence>
<proteinExistence type="inferred from homology"/>
<sequence>MKKTNLNSINDLRQATDENLSSVLSEFGYDESFLLVDTKLALGYLTVIIAGLLYYLDKKYSFQELYYVNLVAVVVYFLISGALLLINRRNKDVKYVGKTSKGEKIVISGWTDKFAPEYNIRVVVNGNEKNAAQTALEFKSFFDIIGYFNRDEFAKLLKVEIEKAGKKSI</sequence>
<dbReference type="GO" id="GO:0006465">
    <property type="term" value="P:signal peptide processing"/>
    <property type="evidence" value="ECO:0007669"/>
    <property type="project" value="InterPro"/>
</dbReference>
<dbReference type="PANTHER" id="PTHR13085:SF0">
    <property type="entry name" value="SIGNAL PEPTIDASE COMPLEX SUBUNIT 2"/>
    <property type="match status" value="1"/>
</dbReference>
<dbReference type="InterPro" id="IPR009582">
    <property type="entry name" value="Spc2/SPCS2"/>
</dbReference>
<dbReference type="Pfam" id="PF06703">
    <property type="entry name" value="SPC25"/>
    <property type="match status" value="1"/>
</dbReference>
<dbReference type="EMBL" id="KV453914">
    <property type="protein sequence ID" value="ODV77738.1"/>
    <property type="molecule type" value="Genomic_DNA"/>
</dbReference>
<protein>
    <recommendedName>
        <fullName evidence="3">Signal peptidase complex subunit 2</fullName>
    </recommendedName>
</protein>
<evidence type="ECO:0000256" key="6">
    <source>
        <dbReference type="ARBA" id="ARBA00022989"/>
    </source>
</evidence>
<keyword evidence="11" id="KW-1185">Reference proteome</keyword>
<evidence type="ECO:0000256" key="7">
    <source>
        <dbReference type="ARBA" id="ARBA00023136"/>
    </source>
</evidence>
<organism evidence="10 11">
    <name type="scientific">Suhomyces tanzawaensis NRRL Y-17324</name>
    <dbReference type="NCBI Taxonomy" id="984487"/>
    <lineage>
        <taxon>Eukaryota</taxon>
        <taxon>Fungi</taxon>
        <taxon>Dikarya</taxon>
        <taxon>Ascomycota</taxon>
        <taxon>Saccharomycotina</taxon>
        <taxon>Pichiomycetes</taxon>
        <taxon>Debaryomycetaceae</taxon>
        <taxon>Suhomyces</taxon>
    </lineage>
</organism>
<dbReference type="GO" id="GO:0005787">
    <property type="term" value="C:signal peptidase complex"/>
    <property type="evidence" value="ECO:0007669"/>
    <property type="project" value="InterPro"/>
</dbReference>
<comment type="function">
    <text evidence="8">Component of the signal peptidase complex (SPC) which catalyzes the cleavage of N-terminal signal sequences from nascent proteins as they are translocated into the lumen of the endoplasmic reticulum. Enhances the enzymatic activity of SPC and facilitates the interactions between different components of the translocation site.</text>
</comment>
<keyword evidence="4 9" id="KW-0812">Transmembrane</keyword>
<reference evidence="11" key="1">
    <citation type="submission" date="2016-05" db="EMBL/GenBank/DDBJ databases">
        <title>Comparative genomics of biotechnologically important yeasts.</title>
        <authorList>
            <consortium name="DOE Joint Genome Institute"/>
            <person name="Riley R."/>
            <person name="Haridas S."/>
            <person name="Wolfe K.H."/>
            <person name="Lopes M.R."/>
            <person name="Hittinger C.T."/>
            <person name="Goker M."/>
            <person name="Salamov A."/>
            <person name="Wisecaver J."/>
            <person name="Long T.M."/>
            <person name="Aerts A.L."/>
            <person name="Barry K."/>
            <person name="Choi C."/>
            <person name="Clum A."/>
            <person name="Coughlan A.Y."/>
            <person name="Deshpande S."/>
            <person name="Douglass A.P."/>
            <person name="Hanson S.J."/>
            <person name="Klenk H.-P."/>
            <person name="Labutti K."/>
            <person name="Lapidus A."/>
            <person name="Lindquist E."/>
            <person name="Lipzen A."/>
            <person name="Meier-Kolthoff J.P."/>
            <person name="Ohm R.A."/>
            <person name="Otillar R.P."/>
            <person name="Pangilinan J."/>
            <person name="Peng Y."/>
            <person name="Rokas A."/>
            <person name="Rosa C.A."/>
            <person name="Scheuner C."/>
            <person name="Sibirny A.A."/>
            <person name="Slot J.C."/>
            <person name="Stielow J.B."/>
            <person name="Sun H."/>
            <person name="Kurtzman C.P."/>
            <person name="Blackwell M."/>
            <person name="Grigoriev I.V."/>
            <person name="Jeffries T.W."/>
        </authorList>
    </citation>
    <scope>NUCLEOTIDE SEQUENCE [LARGE SCALE GENOMIC DNA]</scope>
    <source>
        <strain evidence="11">NRRL Y-17324</strain>
    </source>
</reference>
<keyword evidence="7 9" id="KW-0472">Membrane</keyword>
<evidence type="ECO:0000256" key="4">
    <source>
        <dbReference type="ARBA" id="ARBA00022692"/>
    </source>
</evidence>
<keyword evidence="6 9" id="KW-1133">Transmembrane helix</keyword>
<feature type="transmembrane region" description="Helical" evidence="9">
    <location>
        <begin position="66"/>
        <end position="86"/>
    </location>
</feature>
<dbReference type="AlphaFoldDB" id="A0A1E4SE28"/>
<dbReference type="PANTHER" id="PTHR13085">
    <property type="entry name" value="MICROSOMAL SIGNAL PEPTIDASE 25 KDA SUBUNIT"/>
    <property type="match status" value="1"/>
</dbReference>
<accession>A0A1E4SE28</accession>
<dbReference type="GO" id="GO:0045047">
    <property type="term" value="P:protein targeting to ER"/>
    <property type="evidence" value="ECO:0007669"/>
    <property type="project" value="TreeGrafter"/>
</dbReference>
<gene>
    <name evidence="10" type="ORF">CANTADRAFT_91201</name>
</gene>
<evidence type="ECO:0000256" key="3">
    <source>
        <dbReference type="ARBA" id="ARBA00017057"/>
    </source>
</evidence>
<evidence type="ECO:0000256" key="1">
    <source>
        <dbReference type="ARBA" id="ARBA00004477"/>
    </source>
</evidence>